<feature type="domain" description="Palmitoyltransferase DHHC" evidence="8">
    <location>
        <begin position="28"/>
        <end position="151"/>
    </location>
</feature>
<comment type="catalytic activity">
    <reaction evidence="7">
        <text>L-cysteinyl-[protein] + hexadecanoyl-CoA = S-hexadecanoyl-L-cysteinyl-[protein] + CoA</text>
        <dbReference type="Rhea" id="RHEA:36683"/>
        <dbReference type="Rhea" id="RHEA-COMP:10131"/>
        <dbReference type="Rhea" id="RHEA-COMP:11032"/>
        <dbReference type="ChEBI" id="CHEBI:29950"/>
        <dbReference type="ChEBI" id="CHEBI:57287"/>
        <dbReference type="ChEBI" id="CHEBI:57379"/>
        <dbReference type="ChEBI" id="CHEBI:74151"/>
        <dbReference type="EC" id="2.3.1.225"/>
    </reaction>
</comment>
<dbReference type="AlphaFoldDB" id="A0A183FEP1"/>
<dbReference type="Proteomes" id="UP000050761">
    <property type="component" value="Unassembled WGS sequence"/>
</dbReference>
<evidence type="ECO:0000256" key="5">
    <source>
        <dbReference type="ARBA" id="ARBA00023136"/>
    </source>
</evidence>
<comment type="domain">
    <text evidence="7">The DHHC domain is required for palmitoyltransferase activity.</text>
</comment>
<evidence type="ECO:0000256" key="3">
    <source>
        <dbReference type="ARBA" id="ARBA00022692"/>
    </source>
</evidence>
<protein>
    <recommendedName>
        <fullName evidence="7">Palmitoyltransferase</fullName>
        <ecNumber evidence="7">2.3.1.225</ecNumber>
    </recommendedName>
</protein>
<dbReference type="OrthoDB" id="9909019at2759"/>
<dbReference type="PANTHER" id="PTHR12246">
    <property type="entry name" value="PALMITOYLTRANSFERASE ZDHHC16"/>
    <property type="match status" value="1"/>
</dbReference>
<accession>A0A3P8ASH6</accession>
<dbReference type="GO" id="GO:0019706">
    <property type="term" value="F:protein-cysteine S-palmitoyltransferase activity"/>
    <property type="evidence" value="ECO:0007669"/>
    <property type="project" value="UniProtKB-EC"/>
</dbReference>
<name>A0A183FEP1_HELPZ</name>
<evidence type="ECO:0000256" key="2">
    <source>
        <dbReference type="ARBA" id="ARBA00022679"/>
    </source>
</evidence>
<evidence type="ECO:0000259" key="8">
    <source>
        <dbReference type="Pfam" id="PF01529"/>
    </source>
</evidence>
<reference evidence="11" key="2">
    <citation type="submission" date="2019-09" db="UniProtKB">
        <authorList>
            <consortium name="WormBaseParasite"/>
        </authorList>
    </citation>
    <scope>IDENTIFICATION</scope>
</reference>
<feature type="transmembrane region" description="Helical" evidence="7">
    <location>
        <begin position="73"/>
        <end position="95"/>
    </location>
</feature>
<sequence length="214" mass="24979">MKSCHFCTHKAPIHEILSALRNGLFAGIRFCPKCKCIKPDRAHHCSICGQCVLKFDHHCPWVNNCVNFYNYKFFLLFLGYGFLLCLFIFFTDLPFFIEFWTKDYQERNLKASKIHLLFLVFVTGMFAISLSFLFFYHLYLTARNRTTVESFRAPILEGGPDKRAFDHGIRANYREVFGYDQRLWFFPVFTRFVASSLALISPTDCRGGFAACHP</sequence>
<evidence type="ECO:0000313" key="11">
    <source>
        <dbReference type="WBParaSite" id="HPBE_0000486901-mRNA-1"/>
    </source>
</evidence>
<dbReference type="EMBL" id="UZAH01025374">
    <property type="protein sequence ID" value="VDO62612.1"/>
    <property type="molecule type" value="Genomic_DNA"/>
</dbReference>
<feature type="transmembrane region" description="Helical" evidence="7">
    <location>
        <begin position="116"/>
        <end position="139"/>
    </location>
</feature>
<accession>A0A183FEP1</accession>
<organism evidence="10 11">
    <name type="scientific">Heligmosomoides polygyrus</name>
    <name type="common">Parasitic roundworm</name>
    <dbReference type="NCBI Taxonomy" id="6339"/>
    <lineage>
        <taxon>Eukaryota</taxon>
        <taxon>Metazoa</taxon>
        <taxon>Ecdysozoa</taxon>
        <taxon>Nematoda</taxon>
        <taxon>Chromadorea</taxon>
        <taxon>Rhabditida</taxon>
        <taxon>Rhabditina</taxon>
        <taxon>Rhabditomorpha</taxon>
        <taxon>Strongyloidea</taxon>
        <taxon>Heligmosomidae</taxon>
        <taxon>Heligmosomoides</taxon>
    </lineage>
</organism>
<dbReference type="EC" id="2.3.1.225" evidence="7"/>
<keyword evidence="2 7" id="KW-0808">Transferase</keyword>
<reference evidence="9 10" key="1">
    <citation type="submission" date="2018-11" db="EMBL/GenBank/DDBJ databases">
        <authorList>
            <consortium name="Pathogen Informatics"/>
        </authorList>
    </citation>
    <scope>NUCLEOTIDE SEQUENCE [LARGE SCALE GENOMIC DNA]</scope>
</reference>
<evidence type="ECO:0000256" key="6">
    <source>
        <dbReference type="ARBA" id="ARBA00023315"/>
    </source>
</evidence>
<keyword evidence="3 7" id="KW-0812">Transmembrane</keyword>
<dbReference type="WBParaSite" id="HPBE_0000486901-mRNA-1">
    <property type="protein sequence ID" value="HPBE_0000486901-mRNA-1"/>
    <property type="gene ID" value="HPBE_0000486901"/>
</dbReference>
<dbReference type="InterPro" id="IPR001594">
    <property type="entry name" value="Palmitoyltrfase_DHHC"/>
</dbReference>
<comment type="subcellular location">
    <subcellularLocation>
        <location evidence="1">Membrane</location>
        <topology evidence="1">Multi-pass membrane protein</topology>
    </subcellularLocation>
</comment>
<keyword evidence="4 7" id="KW-1133">Transmembrane helix</keyword>
<proteinExistence type="inferred from homology"/>
<keyword evidence="5 7" id="KW-0472">Membrane</keyword>
<evidence type="ECO:0000256" key="1">
    <source>
        <dbReference type="ARBA" id="ARBA00004141"/>
    </source>
</evidence>
<keyword evidence="10" id="KW-1185">Reference proteome</keyword>
<evidence type="ECO:0000256" key="7">
    <source>
        <dbReference type="RuleBase" id="RU079119"/>
    </source>
</evidence>
<dbReference type="GO" id="GO:0016020">
    <property type="term" value="C:membrane"/>
    <property type="evidence" value="ECO:0007669"/>
    <property type="project" value="UniProtKB-SubCell"/>
</dbReference>
<gene>
    <name evidence="9" type="ORF">HPBE_LOCUS4870</name>
</gene>
<evidence type="ECO:0000256" key="4">
    <source>
        <dbReference type="ARBA" id="ARBA00022989"/>
    </source>
</evidence>
<dbReference type="PROSITE" id="PS50216">
    <property type="entry name" value="DHHC"/>
    <property type="match status" value="1"/>
</dbReference>
<dbReference type="Pfam" id="PF01529">
    <property type="entry name" value="DHHC"/>
    <property type="match status" value="1"/>
</dbReference>
<comment type="similarity">
    <text evidence="7">Belongs to the DHHC palmitoyltransferase family.</text>
</comment>
<keyword evidence="6 7" id="KW-0012">Acyltransferase</keyword>
<dbReference type="InterPro" id="IPR039859">
    <property type="entry name" value="PFA4/ZDH16/20/ERF2-like"/>
</dbReference>
<evidence type="ECO:0000313" key="10">
    <source>
        <dbReference type="Proteomes" id="UP000050761"/>
    </source>
</evidence>
<evidence type="ECO:0000313" key="9">
    <source>
        <dbReference type="EMBL" id="VDO62612.1"/>
    </source>
</evidence>